<keyword evidence="2" id="KW-0812">Transmembrane</keyword>
<feature type="transmembrane region" description="Helical" evidence="2">
    <location>
        <begin position="44"/>
        <end position="69"/>
    </location>
</feature>
<feature type="transmembrane region" description="Helical" evidence="2">
    <location>
        <begin position="20"/>
        <end position="38"/>
    </location>
</feature>
<keyword evidence="2" id="KW-0472">Membrane</keyword>
<feature type="region of interest" description="Disordered" evidence="1">
    <location>
        <begin position="119"/>
        <end position="142"/>
    </location>
</feature>
<reference evidence="3 4" key="1">
    <citation type="submission" date="2020-07" db="EMBL/GenBank/DDBJ databases">
        <title>Genome of Haloechinothrix sp.</title>
        <authorList>
            <person name="Tang S.-K."/>
            <person name="Yang L."/>
            <person name="Zhu W.-Y."/>
        </authorList>
    </citation>
    <scope>NUCLEOTIDE SEQUENCE [LARGE SCALE GENOMIC DNA]</scope>
    <source>
        <strain evidence="3 4">YIM 98757</strain>
    </source>
</reference>
<name>A0A837ZVK2_9PSEU</name>
<feature type="transmembrane region" description="Helical" evidence="2">
    <location>
        <begin position="76"/>
        <end position="92"/>
    </location>
</feature>
<sequence>MSTWSRWLKRANQWRRDRPFWAGLFTLAGGTTILILPANQYTVFALPGVAGLTGFLFGGLIAACGAFLWFLPEQRALLGVATVLLALASFVYSNLGGFLIGMLLSLIGGSLGFAWTRPSPQLTQRGPQTRPTPHPRGLSAPH</sequence>
<gene>
    <name evidence="3" type="ORF">H0B56_03885</name>
</gene>
<dbReference type="Pfam" id="PF19609">
    <property type="entry name" value="DUF6114"/>
    <property type="match status" value="1"/>
</dbReference>
<evidence type="ECO:0000256" key="2">
    <source>
        <dbReference type="SAM" id="Phobius"/>
    </source>
</evidence>
<feature type="transmembrane region" description="Helical" evidence="2">
    <location>
        <begin position="98"/>
        <end position="116"/>
    </location>
</feature>
<keyword evidence="4" id="KW-1185">Reference proteome</keyword>
<organism evidence="3 4">
    <name type="scientific">Haloechinothrix aidingensis</name>
    <dbReference type="NCBI Taxonomy" id="2752311"/>
    <lineage>
        <taxon>Bacteria</taxon>
        <taxon>Bacillati</taxon>
        <taxon>Actinomycetota</taxon>
        <taxon>Actinomycetes</taxon>
        <taxon>Pseudonocardiales</taxon>
        <taxon>Pseudonocardiaceae</taxon>
        <taxon>Haloechinothrix</taxon>
    </lineage>
</organism>
<proteinExistence type="predicted"/>
<dbReference type="RefSeq" id="WP_180891504.1">
    <property type="nucleotide sequence ID" value="NZ_JACCKD010000001.1"/>
</dbReference>
<evidence type="ECO:0000313" key="4">
    <source>
        <dbReference type="Proteomes" id="UP000582974"/>
    </source>
</evidence>
<evidence type="ECO:0008006" key="5">
    <source>
        <dbReference type="Google" id="ProtNLM"/>
    </source>
</evidence>
<dbReference type="InterPro" id="IPR046096">
    <property type="entry name" value="DUF6114"/>
</dbReference>
<evidence type="ECO:0000313" key="3">
    <source>
        <dbReference type="EMBL" id="MBA0124676.1"/>
    </source>
</evidence>
<keyword evidence="2" id="KW-1133">Transmembrane helix</keyword>
<evidence type="ECO:0000256" key="1">
    <source>
        <dbReference type="SAM" id="MobiDB-lite"/>
    </source>
</evidence>
<dbReference type="Proteomes" id="UP000582974">
    <property type="component" value="Unassembled WGS sequence"/>
</dbReference>
<protein>
    <recommendedName>
        <fullName evidence="5">Integral membrane protein</fullName>
    </recommendedName>
</protein>
<accession>A0A837ZVK2</accession>
<feature type="compositionally biased region" description="Polar residues" evidence="1">
    <location>
        <begin position="119"/>
        <end position="131"/>
    </location>
</feature>
<dbReference type="EMBL" id="JACCKD010000001">
    <property type="protein sequence ID" value="MBA0124676.1"/>
    <property type="molecule type" value="Genomic_DNA"/>
</dbReference>
<dbReference type="AlphaFoldDB" id="A0A837ZVK2"/>
<comment type="caution">
    <text evidence="3">The sequence shown here is derived from an EMBL/GenBank/DDBJ whole genome shotgun (WGS) entry which is preliminary data.</text>
</comment>